<gene>
    <name evidence="1" type="ORF">SCHPADRAFT_955862</name>
</gene>
<evidence type="ECO:0000313" key="1">
    <source>
        <dbReference type="EMBL" id="KLO18202.1"/>
    </source>
</evidence>
<evidence type="ECO:0000313" key="2">
    <source>
        <dbReference type="Proteomes" id="UP000053477"/>
    </source>
</evidence>
<dbReference type="EMBL" id="KQ085897">
    <property type="protein sequence ID" value="KLO18202.1"/>
    <property type="molecule type" value="Genomic_DNA"/>
</dbReference>
<dbReference type="InParanoid" id="A0A0H2S2U0"/>
<keyword evidence="2" id="KW-1185">Reference proteome</keyword>
<organism evidence="1 2">
    <name type="scientific">Schizopora paradoxa</name>
    <dbReference type="NCBI Taxonomy" id="27342"/>
    <lineage>
        <taxon>Eukaryota</taxon>
        <taxon>Fungi</taxon>
        <taxon>Dikarya</taxon>
        <taxon>Basidiomycota</taxon>
        <taxon>Agaricomycotina</taxon>
        <taxon>Agaricomycetes</taxon>
        <taxon>Hymenochaetales</taxon>
        <taxon>Schizoporaceae</taxon>
        <taxon>Schizopora</taxon>
    </lineage>
</organism>
<proteinExistence type="predicted"/>
<dbReference type="OrthoDB" id="3365698at2759"/>
<reference evidence="1 2" key="1">
    <citation type="submission" date="2015-04" db="EMBL/GenBank/DDBJ databases">
        <title>Complete genome sequence of Schizopora paradoxa KUC8140, a cosmopolitan wood degrader in East Asia.</title>
        <authorList>
            <consortium name="DOE Joint Genome Institute"/>
            <person name="Min B."/>
            <person name="Park H."/>
            <person name="Jang Y."/>
            <person name="Kim J.-J."/>
            <person name="Kim K.H."/>
            <person name="Pangilinan J."/>
            <person name="Lipzen A."/>
            <person name="Riley R."/>
            <person name="Grigoriev I.V."/>
            <person name="Spatafora J.W."/>
            <person name="Choi I.-G."/>
        </authorList>
    </citation>
    <scope>NUCLEOTIDE SEQUENCE [LARGE SCALE GENOMIC DNA]</scope>
    <source>
        <strain evidence="1 2">KUC8140</strain>
    </source>
</reference>
<name>A0A0H2S2U0_9AGAM</name>
<accession>A0A0H2S2U0</accession>
<evidence type="ECO:0008006" key="3">
    <source>
        <dbReference type="Google" id="ProtNLM"/>
    </source>
</evidence>
<sequence length="601" mass="68395">MSLEQNHNSDLLDTPAHGCRYADPVVGFEETVKALECVWSSVASTGTPIPEEWKKEGNFLKNLSYADMLELRPGISNVVSRAASLVSQLRTASEVLRVLQRDFDDELESVACHLKNLKPMCGLASLPNDVMILICEFAIHSYNLDGHRDSLRAAAALRLSHICHHFRNLLISSPRFWNQISIYPKVSLEITEACIQWSREAPLDIYLTVFVDRPERSEYFEAFSKVLAHSHRWRKFTLFAVNYRPADMAWLSPTILALRNRVICPIVIENSRSIASADPEFLAPLLQEISILKDENLPQSGLEGLTPGFAWTIPRLKVLNVSHYFPYDLPALANVTTLEFAIGRGNFDYPRVLRALKSMHALEDLRVRFEGCGEDRADEEVRFHPISLENVNRITLLLVSRKLSKAGRASSQLAFYTALFCPNASELRIQFYGSGVVDDGNTAFIADDHLKYAGELFPRLSKLHLDFCQRKYPVGVVVRQLFSPAIPFHYLRHLDTLVIQCKAPLYIRMDSDAPSFLTIPALRRLSLDVARGTLVGDSNLRRWVAHYINQLRLQGDWERFQELTIRSAEFSGDFHPVELHVVEKTVPRDKVDAWCQTDYTW</sequence>
<protein>
    <recommendedName>
        <fullName evidence="3">F-box domain-containing protein</fullName>
    </recommendedName>
</protein>
<dbReference type="AlphaFoldDB" id="A0A0H2S2U0"/>
<dbReference type="Proteomes" id="UP000053477">
    <property type="component" value="Unassembled WGS sequence"/>
</dbReference>